<evidence type="ECO:0000259" key="6">
    <source>
        <dbReference type="Pfam" id="PF00056"/>
    </source>
</evidence>
<organism evidence="8 9">
    <name type="scientific">Aquatica leii</name>
    <dbReference type="NCBI Taxonomy" id="1421715"/>
    <lineage>
        <taxon>Eukaryota</taxon>
        <taxon>Metazoa</taxon>
        <taxon>Ecdysozoa</taxon>
        <taxon>Arthropoda</taxon>
        <taxon>Hexapoda</taxon>
        <taxon>Insecta</taxon>
        <taxon>Pterygota</taxon>
        <taxon>Neoptera</taxon>
        <taxon>Endopterygota</taxon>
        <taxon>Coleoptera</taxon>
        <taxon>Polyphaga</taxon>
        <taxon>Elateriformia</taxon>
        <taxon>Elateroidea</taxon>
        <taxon>Lampyridae</taxon>
        <taxon>Luciolinae</taxon>
        <taxon>Aquatica</taxon>
    </lineage>
</organism>
<dbReference type="Gene3D" id="3.40.50.720">
    <property type="entry name" value="NAD(P)-binding Rossmann-like Domain"/>
    <property type="match status" value="1"/>
</dbReference>
<evidence type="ECO:0000256" key="2">
    <source>
        <dbReference type="ARBA" id="ARBA00023027"/>
    </source>
</evidence>
<dbReference type="EMBL" id="JARPUR010000007">
    <property type="protein sequence ID" value="KAK4872852.1"/>
    <property type="molecule type" value="Genomic_DNA"/>
</dbReference>
<dbReference type="SUPFAM" id="SSF51735">
    <property type="entry name" value="NAD(P)-binding Rossmann-fold domains"/>
    <property type="match status" value="1"/>
</dbReference>
<comment type="caution">
    <text evidence="8">The sequence shown here is derived from an EMBL/GenBank/DDBJ whole genome shotgun (WGS) entry which is preliminary data.</text>
</comment>
<evidence type="ECO:0000259" key="7">
    <source>
        <dbReference type="Pfam" id="PF02866"/>
    </source>
</evidence>
<dbReference type="InterPro" id="IPR022383">
    <property type="entry name" value="Lactate/malate_DH_C"/>
</dbReference>
<dbReference type="PIRSF" id="PIRSF000102">
    <property type="entry name" value="Lac_mal_DH"/>
    <property type="match status" value="1"/>
</dbReference>
<dbReference type="GO" id="GO:0004459">
    <property type="term" value="F:L-lactate dehydrogenase (NAD+) activity"/>
    <property type="evidence" value="ECO:0007669"/>
    <property type="project" value="TreeGrafter"/>
</dbReference>
<dbReference type="Pfam" id="PF02866">
    <property type="entry name" value="Ldh_1_C"/>
    <property type="match status" value="1"/>
</dbReference>
<proteinExistence type="inferred from homology"/>
<dbReference type="GO" id="GO:0006089">
    <property type="term" value="P:lactate metabolic process"/>
    <property type="evidence" value="ECO:0007669"/>
    <property type="project" value="TreeGrafter"/>
</dbReference>
<comment type="similarity">
    <text evidence="5">Belongs to the LDH/MDH superfamily.</text>
</comment>
<protein>
    <recommendedName>
        <fullName evidence="10">L-lactate dehydrogenase</fullName>
    </recommendedName>
</protein>
<reference evidence="9" key="1">
    <citation type="submission" date="2023-01" db="EMBL/GenBank/DDBJ databases">
        <title>Key to firefly adult light organ development and bioluminescence: homeobox transcription factors regulate luciferase expression and transportation to peroxisome.</title>
        <authorList>
            <person name="Fu X."/>
        </authorList>
    </citation>
    <scope>NUCLEOTIDE SEQUENCE [LARGE SCALE GENOMIC DNA]</scope>
</reference>
<dbReference type="InterPro" id="IPR015955">
    <property type="entry name" value="Lactate_DH/Glyco_Ohase_4_C"/>
</dbReference>
<feature type="domain" description="Lactate/malate dehydrogenase C-terminal" evidence="7">
    <location>
        <begin position="180"/>
        <end position="342"/>
    </location>
</feature>
<dbReference type="PANTHER" id="PTHR43128">
    <property type="entry name" value="L-2-HYDROXYCARBOXYLATE DEHYDROGENASE (NAD(P)(+))"/>
    <property type="match status" value="1"/>
</dbReference>
<dbReference type="AlphaFoldDB" id="A0AAN7SBR7"/>
<gene>
    <name evidence="8" type="ORF">RN001_014881</name>
</gene>
<evidence type="ECO:0000313" key="9">
    <source>
        <dbReference type="Proteomes" id="UP001353858"/>
    </source>
</evidence>
<dbReference type="SUPFAM" id="SSF56327">
    <property type="entry name" value="LDH C-terminal domain-like"/>
    <property type="match status" value="1"/>
</dbReference>
<sequence>MTVTINSFKHFFSKKIFLVYSSEQLIFGQQVNVRKSVRNKVSIIGIGNVGQALAAILLIQKITSNIALVGRNTKKLEAVLLDLQQTKYVDSINVQGSDDYSITSNSHICVLTIGVRSKKGDTRMDSLRSNTKIFFNHVPKLIRHAPESIIIVVSNPVDTLTYLTAKISGFHKNKVFGSGTHLDTLRLRFYISQKYGVSPESCEGWVLGEHGATAVTAFSTCKVGGTFVSDYNKCMGQSDDVDNWNEVHKQVLESGFLIAGVKGYTNWAIALSVGDMIKNILNNTRSVFTITTSAQNCFGINENVYLSLPVVLGEDGVGETIKLRLTDDECAKLRESAKFLFSVQKQLKL</sequence>
<evidence type="ECO:0000256" key="3">
    <source>
        <dbReference type="PIRSR" id="PIRSR000102-1"/>
    </source>
</evidence>
<dbReference type="Gene3D" id="3.90.110.10">
    <property type="entry name" value="Lactate dehydrogenase/glycoside hydrolase, family 4, C-terminal"/>
    <property type="match status" value="1"/>
</dbReference>
<evidence type="ECO:0000256" key="1">
    <source>
        <dbReference type="ARBA" id="ARBA00023002"/>
    </source>
</evidence>
<dbReference type="InterPro" id="IPR001557">
    <property type="entry name" value="L-lactate/malate_DH"/>
</dbReference>
<dbReference type="PRINTS" id="PR00086">
    <property type="entry name" value="LLDHDRGNASE"/>
</dbReference>
<feature type="binding site" evidence="4">
    <location>
        <position position="130"/>
    </location>
    <ligand>
        <name>NAD(+)</name>
        <dbReference type="ChEBI" id="CHEBI:57540"/>
    </ligand>
</feature>
<dbReference type="Proteomes" id="UP001353858">
    <property type="component" value="Unassembled WGS sequence"/>
</dbReference>
<evidence type="ECO:0008006" key="10">
    <source>
        <dbReference type="Google" id="ProtNLM"/>
    </source>
</evidence>
<evidence type="ECO:0000256" key="5">
    <source>
        <dbReference type="RuleBase" id="RU003369"/>
    </source>
</evidence>
<accession>A0AAN7SBR7</accession>
<keyword evidence="9" id="KW-1185">Reference proteome</keyword>
<dbReference type="InterPro" id="IPR001236">
    <property type="entry name" value="Lactate/malate_DH_N"/>
</dbReference>
<evidence type="ECO:0000256" key="4">
    <source>
        <dbReference type="PIRSR" id="PIRSR000102-3"/>
    </source>
</evidence>
<dbReference type="InterPro" id="IPR036291">
    <property type="entry name" value="NAD(P)-bd_dom_sf"/>
</dbReference>
<dbReference type="Pfam" id="PF00056">
    <property type="entry name" value="Ldh_1_N"/>
    <property type="match status" value="1"/>
</dbReference>
<dbReference type="PANTHER" id="PTHR43128:SF16">
    <property type="entry name" value="L-LACTATE DEHYDROGENASE"/>
    <property type="match status" value="1"/>
</dbReference>
<evidence type="ECO:0000313" key="8">
    <source>
        <dbReference type="EMBL" id="KAK4872852.1"/>
    </source>
</evidence>
<name>A0AAN7SBR7_9COLE</name>
<feature type="domain" description="Lactate/malate dehydrogenase N-terminal" evidence="6">
    <location>
        <begin position="40"/>
        <end position="177"/>
    </location>
</feature>
<keyword evidence="1 5" id="KW-0560">Oxidoreductase</keyword>
<feature type="binding site" evidence="4">
    <location>
        <begin position="153"/>
        <end position="155"/>
    </location>
    <ligand>
        <name>NAD(+)</name>
        <dbReference type="ChEBI" id="CHEBI:57540"/>
    </ligand>
</feature>
<feature type="active site" description="Proton acceptor" evidence="3">
    <location>
        <position position="210"/>
    </location>
</feature>
<feature type="binding site" evidence="4">
    <location>
        <begin position="45"/>
        <end position="50"/>
    </location>
    <ligand>
        <name>NAD(+)</name>
        <dbReference type="ChEBI" id="CHEBI:57540"/>
    </ligand>
</feature>
<keyword evidence="2 4" id="KW-0520">NAD</keyword>